<proteinExistence type="predicted"/>
<name>A0ABP4KFI6_9ACTN</name>
<evidence type="ECO:0000313" key="2">
    <source>
        <dbReference type="Proteomes" id="UP001422759"/>
    </source>
</evidence>
<reference evidence="2" key="1">
    <citation type="journal article" date="2019" name="Int. J. Syst. Evol. Microbiol.">
        <title>The Global Catalogue of Microorganisms (GCM) 10K type strain sequencing project: providing services to taxonomists for standard genome sequencing and annotation.</title>
        <authorList>
            <consortium name="The Broad Institute Genomics Platform"/>
            <consortium name="The Broad Institute Genome Sequencing Center for Infectious Disease"/>
            <person name="Wu L."/>
            <person name="Ma J."/>
        </authorList>
    </citation>
    <scope>NUCLEOTIDE SEQUENCE [LARGE SCALE GENOMIC DNA]</scope>
    <source>
        <strain evidence="2">JCM 14560</strain>
    </source>
</reference>
<protein>
    <submittedName>
        <fullName evidence="1">Uncharacterized protein</fullName>
    </submittedName>
</protein>
<evidence type="ECO:0000313" key="1">
    <source>
        <dbReference type="EMBL" id="GAA1500734.1"/>
    </source>
</evidence>
<dbReference type="Proteomes" id="UP001422759">
    <property type="component" value="Unassembled WGS sequence"/>
</dbReference>
<comment type="caution">
    <text evidence="1">The sequence shown here is derived from an EMBL/GenBank/DDBJ whole genome shotgun (WGS) entry which is preliminary data.</text>
</comment>
<sequence>MPKVNLLLPAEPDVLGDLYALEEGLLIQLRPLPDEDGESWSPLPGHVDGEVIYQSYLRVLDALGRGMGDVVYGRADLVPGVPVLIGADGRTELVQLLDVEVEARDLIHLGWLRDELGKAEDDLSTFLDDVAGDRHAPWWRGEGTDGAAVARWVRRALAPVLKTEITREAAKDRADLLAVVRAGAGQERIELTAAQEELYGRFMVDLIRATASTRVDAELTAFATGLR</sequence>
<keyword evidence="2" id="KW-1185">Reference proteome</keyword>
<dbReference type="RefSeq" id="WP_344469653.1">
    <property type="nucleotide sequence ID" value="NZ_BAAANT010000074.1"/>
</dbReference>
<organism evidence="1 2">
    <name type="scientific">Kitasatospora kazusensis</name>
    <dbReference type="NCBI Taxonomy" id="407974"/>
    <lineage>
        <taxon>Bacteria</taxon>
        <taxon>Bacillati</taxon>
        <taxon>Actinomycetota</taxon>
        <taxon>Actinomycetes</taxon>
        <taxon>Kitasatosporales</taxon>
        <taxon>Streptomycetaceae</taxon>
        <taxon>Kitasatospora</taxon>
    </lineage>
</organism>
<accession>A0ABP4KFI6</accession>
<dbReference type="EMBL" id="BAAANT010000074">
    <property type="protein sequence ID" value="GAA1500734.1"/>
    <property type="molecule type" value="Genomic_DNA"/>
</dbReference>
<gene>
    <name evidence="1" type="ORF">GCM10009760_62680</name>
</gene>